<gene>
    <name evidence="4" type="ORF">LVY72_12455</name>
</gene>
<evidence type="ECO:0000256" key="2">
    <source>
        <dbReference type="ARBA" id="ARBA00022679"/>
    </source>
</evidence>
<protein>
    <submittedName>
        <fullName evidence="4">Glycosyltransferase</fullName>
        <ecNumber evidence="4">2.4.-.-</ecNumber>
    </submittedName>
</protein>
<proteinExistence type="predicted"/>
<feature type="domain" description="Glycosyltransferase subfamily 4-like N-terminal" evidence="3">
    <location>
        <begin position="59"/>
        <end position="181"/>
    </location>
</feature>
<evidence type="ECO:0000259" key="3">
    <source>
        <dbReference type="Pfam" id="PF13439"/>
    </source>
</evidence>
<dbReference type="Proteomes" id="UP001165368">
    <property type="component" value="Unassembled WGS sequence"/>
</dbReference>
<dbReference type="GO" id="GO:0016757">
    <property type="term" value="F:glycosyltransferase activity"/>
    <property type="evidence" value="ECO:0007669"/>
    <property type="project" value="UniProtKB-KW"/>
</dbReference>
<keyword evidence="5" id="KW-1185">Reference proteome</keyword>
<reference evidence="4" key="1">
    <citation type="submission" date="2022-01" db="EMBL/GenBank/DDBJ databases">
        <authorList>
            <person name="Jo J.-H."/>
            <person name="Im W.-T."/>
        </authorList>
    </citation>
    <scope>NUCLEOTIDE SEQUENCE</scope>
    <source>
        <strain evidence="4">I2-34</strain>
    </source>
</reference>
<dbReference type="EC" id="2.4.-.-" evidence="4"/>
<organism evidence="4 5">
    <name type="scientific">Arthrobacter hankyongi</name>
    <dbReference type="NCBI Taxonomy" id="2904801"/>
    <lineage>
        <taxon>Bacteria</taxon>
        <taxon>Bacillati</taxon>
        <taxon>Actinomycetota</taxon>
        <taxon>Actinomycetes</taxon>
        <taxon>Micrococcales</taxon>
        <taxon>Micrococcaceae</taxon>
        <taxon>Arthrobacter</taxon>
    </lineage>
</organism>
<dbReference type="RefSeq" id="WP_237821285.1">
    <property type="nucleotide sequence ID" value="NZ_JAKLTQ010000008.1"/>
</dbReference>
<dbReference type="EMBL" id="JAKLTQ010000008">
    <property type="protein sequence ID" value="MCG2622713.1"/>
    <property type="molecule type" value="Genomic_DNA"/>
</dbReference>
<evidence type="ECO:0000256" key="1">
    <source>
        <dbReference type="ARBA" id="ARBA00022676"/>
    </source>
</evidence>
<dbReference type="SUPFAM" id="SSF53756">
    <property type="entry name" value="UDP-Glycosyltransferase/glycogen phosphorylase"/>
    <property type="match status" value="1"/>
</dbReference>
<comment type="caution">
    <text evidence="4">The sequence shown here is derived from an EMBL/GenBank/DDBJ whole genome shotgun (WGS) entry which is preliminary data.</text>
</comment>
<keyword evidence="2 4" id="KW-0808">Transferase</keyword>
<sequence length="379" mass="41412">MAARILCISFSDIEADSRVLRQLALLAEAGEVTTLSYGRRPPGSSTHLEIDAALPSLPQTLGGVARLGLRLHGSVELTAPAVRRALELVRGRRFDLVVANEARALPLAHAVADGAPVWGDMHEWAPEERAHVLPWRLLVKPYMYAVCAKYLPRTAAVTAVNASIAALYTERFGCPVQVVRNAGPYRELAPSPPAPGRIRLAHSGAAVPGRNLEGTIDAVKALDDRFSLDLYLVKARDGGRYWQRLRDLAAGDERIAFHDAVAPEALPRTLNQYDVGVFSLPPQTTNHRLMLPNKFFDFVQARLALVFSPSPETARLMREHDLGVVTEDFSTEALVRALSALTPERVEHYKANVHRAARALSSDQDEAVSRAVLARLLGA</sequence>
<evidence type="ECO:0000313" key="4">
    <source>
        <dbReference type="EMBL" id="MCG2622713.1"/>
    </source>
</evidence>
<dbReference type="Gene3D" id="3.40.50.2000">
    <property type="entry name" value="Glycogen Phosphorylase B"/>
    <property type="match status" value="2"/>
</dbReference>
<dbReference type="Pfam" id="PF13439">
    <property type="entry name" value="Glyco_transf_4"/>
    <property type="match status" value="1"/>
</dbReference>
<evidence type="ECO:0000313" key="5">
    <source>
        <dbReference type="Proteomes" id="UP001165368"/>
    </source>
</evidence>
<name>A0ABS9L873_9MICC</name>
<keyword evidence="1 4" id="KW-0328">Glycosyltransferase</keyword>
<dbReference type="InterPro" id="IPR028098">
    <property type="entry name" value="Glyco_trans_4-like_N"/>
</dbReference>
<accession>A0ABS9L873</accession>